<dbReference type="AlphaFoldDB" id="A0A1X9LJU7"/>
<keyword evidence="2" id="KW-1185">Reference proteome</keyword>
<proteinExistence type="predicted"/>
<sequence>MEEPILLAYTQRWRQRLSALNAVEVPALDDLRPVAREMAGNYLTMDLRQRAATVDMVQEHRQVARRWPRLIIERLEEGLAEDDPHQFDLALALIALFDLPAAGPGFLSQMIPMRQEMKSRGVDVAQLFDRAVKIAVPHDVSPGALGPVPEGAHGLFLALGSSWDRAPEPPPPLTPSEIDSLFERWSIEFDDIESGCWDPPGRVAPIVSEIDSRLDELDGSRRDRLVELINARPAVREAFLTVRSVIERSRHVGGEERLLATLRAVLD</sequence>
<dbReference type="KEGG" id="cphy:B5808_09380"/>
<gene>
    <name evidence="1" type="ORF">B5808_09380</name>
</gene>
<protein>
    <submittedName>
        <fullName evidence="1">Uncharacterized protein</fullName>
    </submittedName>
</protein>
<dbReference type="RefSeq" id="WP_085019545.1">
    <property type="nucleotide sequence ID" value="NZ_BMHD01000001.1"/>
</dbReference>
<dbReference type="Proteomes" id="UP000192775">
    <property type="component" value="Chromosome"/>
</dbReference>
<dbReference type="STRING" id="1619308.B5808_09380"/>
<reference evidence="1 2" key="1">
    <citation type="submission" date="2017-04" db="EMBL/GenBank/DDBJ databases">
        <authorList>
            <person name="Afonso C.L."/>
            <person name="Miller P.J."/>
            <person name="Scott M.A."/>
            <person name="Spackman E."/>
            <person name="Goraichik I."/>
            <person name="Dimitrov K.M."/>
            <person name="Suarez D.L."/>
            <person name="Swayne D.E."/>
        </authorList>
    </citation>
    <scope>NUCLEOTIDE SEQUENCE [LARGE SCALE GENOMIC DNA]</scope>
    <source>
        <strain evidence="2">XA(T)</strain>
    </source>
</reference>
<dbReference type="EMBL" id="CP020715">
    <property type="protein sequence ID" value="ARJ05407.1"/>
    <property type="molecule type" value="Genomic_DNA"/>
</dbReference>
<evidence type="ECO:0000313" key="2">
    <source>
        <dbReference type="Proteomes" id="UP000192775"/>
    </source>
</evidence>
<name>A0A1X9LJU7_9MICO</name>
<evidence type="ECO:0000313" key="1">
    <source>
        <dbReference type="EMBL" id="ARJ05407.1"/>
    </source>
</evidence>
<accession>A0A1X9LJU7</accession>
<organism evidence="1 2">
    <name type="scientific">Cnuibacter physcomitrellae</name>
    <dbReference type="NCBI Taxonomy" id="1619308"/>
    <lineage>
        <taxon>Bacteria</taxon>
        <taxon>Bacillati</taxon>
        <taxon>Actinomycetota</taxon>
        <taxon>Actinomycetes</taxon>
        <taxon>Micrococcales</taxon>
        <taxon>Microbacteriaceae</taxon>
        <taxon>Cnuibacter</taxon>
    </lineage>
</organism>